<evidence type="ECO:0000256" key="1">
    <source>
        <dbReference type="SAM" id="MobiDB-lite"/>
    </source>
</evidence>
<reference evidence="2 3" key="1">
    <citation type="journal article" date="2021" name="BMC Genomics">
        <title>Datura genome reveals duplications of psychoactive alkaloid biosynthetic genes and high mutation rate following tissue culture.</title>
        <authorList>
            <person name="Rajewski A."/>
            <person name="Carter-House D."/>
            <person name="Stajich J."/>
            <person name="Litt A."/>
        </authorList>
    </citation>
    <scope>NUCLEOTIDE SEQUENCE [LARGE SCALE GENOMIC DNA]</scope>
    <source>
        <strain evidence="2">AR-01</strain>
    </source>
</reference>
<protein>
    <submittedName>
        <fullName evidence="2">Uncharacterized protein</fullName>
    </submittedName>
</protein>
<accession>A0ABS8TJ56</accession>
<feature type="compositionally biased region" description="Basic and acidic residues" evidence="1">
    <location>
        <begin position="9"/>
        <end position="20"/>
    </location>
</feature>
<keyword evidence="3" id="KW-1185">Reference proteome</keyword>
<name>A0ABS8TJ56_DATST</name>
<proteinExistence type="predicted"/>
<gene>
    <name evidence="2" type="ORF">HAX54_012057</name>
</gene>
<feature type="region of interest" description="Disordered" evidence="1">
    <location>
        <begin position="1"/>
        <end position="20"/>
    </location>
</feature>
<comment type="caution">
    <text evidence="2">The sequence shown here is derived from an EMBL/GenBank/DDBJ whole genome shotgun (WGS) entry which is preliminary data.</text>
</comment>
<evidence type="ECO:0000313" key="2">
    <source>
        <dbReference type="EMBL" id="MCD7471560.1"/>
    </source>
</evidence>
<evidence type="ECO:0000313" key="3">
    <source>
        <dbReference type="Proteomes" id="UP000823775"/>
    </source>
</evidence>
<sequence>MAILNNEEEEHHAKISHMEKLTLEHTEVMRVQLTNQGKDLKGMSSKFTEMMAEAAACNDSQVTVLANTQEEPHMEGRIEARQEID</sequence>
<dbReference type="EMBL" id="JACEIK010001698">
    <property type="protein sequence ID" value="MCD7471560.1"/>
    <property type="molecule type" value="Genomic_DNA"/>
</dbReference>
<dbReference type="Proteomes" id="UP000823775">
    <property type="component" value="Unassembled WGS sequence"/>
</dbReference>
<organism evidence="2 3">
    <name type="scientific">Datura stramonium</name>
    <name type="common">Jimsonweed</name>
    <name type="synonym">Common thornapple</name>
    <dbReference type="NCBI Taxonomy" id="4076"/>
    <lineage>
        <taxon>Eukaryota</taxon>
        <taxon>Viridiplantae</taxon>
        <taxon>Streptophyta</taxon>
        <taxon>Embryophyta</taxon>
        <taxon>Tracheophyta</taxon>
        <taxon>Spermatophyta</taxon>
        <taxon>Magnoliopsida</taxon>
        <taxon>eudicotyledons</taxon>
        <taxon>Gunneridae</taxon>
        <taxon>Pentapetalae</taxon>
        <taxon>asterids</taxon>
        <taxon>lamiids</taxon>
        <taxon>Solanales</taxon>
        <taxon>Solanaceae</taxon>
        <taxon>Solanoideae</taxon>
        <taxon>Datureae</taxon>
        <taxon>Datura</taxon>
    </lineage>
</organism>